<accession>A0A1S1UBB5</accession>
<proteinExistence type="predicted"/>
<reference evidence="1 2" key="1">
    <citation type="submission" date="2015-06" db="EMBL/GenBank/DDBJ databases">
        <title>Draft genome sequencing of a biphenyl-degrading bacterium, Janthinobacterium lividum MEG1.</title>
        <authorList>
            <person name="Shimodaira J."/>
            <person name="Hatta T."/>
        </authorList>
    </citation>
    <scope>NUCLEOTIDE SEQUENCE [LARGE SCALE GENOMIC DNA]</scope>
    <source>
        <strain evidence="1 2">MEG1</strain>
    </source>
</reference>
<evidence type="ECO:0000313" key="1">
    <source>
        <dbReference type="EMBL" id="OHV97725.1"/>
    </source>
</evidence>
<organism evidence="1 2">
    <name type="scientific">Janthinobacterium lividum</name>
    <dbReference type="NCBI Taxonomy" id="29581"/>
    <lineage>
        <taxon>Bacteria</taxon>
        <taxon>Pseudomonadati</taxon>
        <taxon>Pseudomonadota</taxon>
        <taxon>Betaproteobacteria</taxon>
        <taxon>Burkholderiales</taxon>
        <taxon>Oxalobacteraceae</taxon>
        <taxon>Janthinobacterium</taxon>
    </lineage>
</organism>
<evidence type="ECO:0000313" key="2">
    <source>
        <dbReference type="Proteomes" id="UP000179840"/>
    </source>
</evidence>
<dbReference type="EMBL" id="LFKP01000005">
    <property type="protein sequence ID" value="OHV97725.1"/>
    <property type="molecule type" value="Genomic_DNA"/>
</dbReference>
<comment type="caution">
    <text evidence="1">The sequence shown here is derived from an EMBL/GenBank/DDBJ whole genome shotgun (WGS) entry which is preliminary data.</text>
</comment>
<gene>
    <name evidence="1" type="ORF">AKG95_11260</name>
</gene>
<dbReference type="AlphaFoldDB" id="A0A1S1UBB5"/>
<dbReference type="RefSeq" id="WP_071076887.1">
    <property type="nucleotide sequence ID" value="NZ_LFKP01000005.1"/>
</dbReference>
<sequence>MIDDLTGERLTIQNGHLILAAAQRPRVDTILKEHRCPSAVWSAGISVVERYVDTSPDDMRNVAVWSVAFDESMDIDALQAALDAE</sequence>
<dbReference type="Proteomes" id="UP000179840">
    <property type="component" value="Unassembled WGS sequence"/>
</dbReference>
<name>A0A1S1UBB5_9BURK</name>
<protein>
    <submittedName>
        <fullName evidence="1">Uncharacterized protein</fullName>
    </submittedName>
</protein>